<gene>
    <name evidence="1" type="primary">ORF214428</name>
</gene>
<proteinExistence type="predicted"/>
<organism evidence="1">
    <name type="scientific">Arion vulgaris</name>
    <dbReference type="NCBI Taxonomy" id="1028688"/>
    <lineage>
        <taxon>Eukaryota</taxon>
        <taxon>Metazoa</taxon>
        <taxon>Spiralia</taxon>
        <taxon>Lophotrochozoa</taxon>
        <taxon>Mollusca</taxon>
        <taxon>Gastropoda</taxon>
        <taxon>Heterobranchia</taxon>
        <taxon>Euthyneura</taxon>
        <taxon>Panpulmonata</taxon>
        <taxon>Eupulmonata</taxon>
        <taxon>Stylommatophora</taxon>
        <taxon>Helicina</taxon>
        <taxon>Arionoidea</taxon>
        <taxon>Arionidae</taxon>
        <taxon>Arion</taxon>
    </lineage>
</organism>
<evidence type="ECO:0000313" key="1">
    <source>
        <dbReference type="EMBL" id="CEK97031.1"/>
    </source>
</evidence>
<reference evidence="1" key="1">
    <citation type="submission" date="2014-12" db="EMBL/GenBank/DDBJ databases">
        <title>Insight into the proteome of Arion vulgaris.</title>
        <authorList>
            <person name="Aradska J."/>
            <person name="Bulat T."/>
            <person name="Smidak R."/>
            <person name="Sarate P."/>
            <person name="Gangsoo J."/>
            <person name="Sialana F."/>
            <person name="Bilban M."/>
            <person name="Lubec G."/>
        </authorList>
    </citation>
    <scope>NUCLEOTIDE SEQUENCE</scope>
    <source>
        <tissue evidence="1">Skin</tissue>
    </source>
</reference>
<sequence>MFSLSSKLHRGPLPVLRSSCTVVEIFQSKKGWSTHSYAPKCNGDVAINQSIKQ</sequence>
<dbReference type="AlphaFoldDB" id="A0A0B7BXE5"/>
<accession>A0A0B7BXE5</accession>
<name>A0A0B7BXE5_9EUPU</name>
<feature type="non-terminal residue" evidence="1">
    <location>
        <position position="53"/>
    </location>
</feature>
<protein>
    <submittedName>
        <fullName evidence="1">Uncharacterized protein</fullName>
    </submittedName>
</protein>
<dbReference type="EMBL" id="HACG01050166">
    <property type="protein sequence ID" value="CEK97031.1"/>
    <property type="molecule type" value="Transcribed_RNA"/>
</dbReference>